<feature type="region of interest" description="Disordered" evidence="1">
    <location>
        <begin position="303"/>
        <end position="323"/>
    </location>
</feature>
<dbReference type="EMBL" id="ASHM01009536">
    <property type="protein sequence ID" value="PNY17637.1"/>
    <property type="molecule type" value="Genomic_DNA"/>
</dbReference>
<protein>
    <submittedName>
        <fullName evidence="2">Uncharacterized protein</fullName>
    </submittedName>
</protein>
<dbReference type="Proteomes" id="UP000236291">
    <property type="component" value="Unassembled WGS sequence"/>
</dbReference>
<accession>A0A2K3PQT5</accession>
<evidence type="ECO:0000256" key="1">
    <source>
        <dbReference type="SAM" id="MobiDB-lite"/>
    </source>
</evidence>
<reference evidence="2 3" key="1">
    <citation type="journal article" date="2014" name="Am. J. Bot.">
        <title>Genome assembly and annotation for red clover (Trifolium pratense; Fabaceae).</title>
        <authorList>
            <person name="Istvanek J."/>
            <person name="Jaros M."/>
            <person name="Krenek A."/>
            <person name="Repkova J."/>
        </authorList>
    </citation>
    <scope>NUCLEOTIDE SEQUENCE [LARGE SCALE GENOMIC DNA]</scope>
    <source>
        <strain evidence="3">cv. Tatra</strain>
        <tissue evidence="2">Young leaves</tissue>
    </source>
</reference>
<proteinExistence type="predicted"/>
<dbReference type="AlphaFoldDB" id="A0A2K3PQT5"/>
<dbReference type="PANTHER" id="PTHR36707:SF1">
    <property type="entry name" value="T20M3.17 PROTEIN"/>
    <property type="match status" value="1"/>
</dbReference>
<reference evidence="2 3" key="2">
    <citation type="journal article" date="2017" name="Front. Plant Sci.">
        <title>Gene Classification and Mining of Molecular Markers Useful in Red Clover (Trifolium pratense) Breeding.</title>
        <authorList>
            <person name="Istvanek J."/>
            <person name="Dluhosova J."/>
            <person name="Dluhos P."/>
            <person name="Patkova L."/>
            <person name="Nedelnik J."/>
            <person name="Repkova J."/>
        </authorList>
    </citation>
    <scope>NUCLEOTIDE SEQUENCE [LARGE SCALE GENOMIC DNA]</scope>
    <source>
        <strain evidence="3">cv. Tatra</strain>
        <tissue evidence="2">Young leaves</tissue>
    </source>
</reference>
<comment type="caution">
    <text evidence="2">The sequence shown here is derived from an EMBL/GenBank/DDBJ whole genome shotgun (WGS) entry which is preliminary data.</text>
</comment>
<dbReference type="PANTHER" id="PTHR36707">
    <property type="entry name" value="T20M3.17 PROTEIN"/>
    <property type="match status" value="1"/>
</dbReference>
<organism evidence="2 3">
    <name type="scientific">Trifolium pratense</name>
    <name type="common">Red clover</name>
    <dbReference type="NCBI Taxonomy" id="57577"/>
    <lineage>
        <taxon>Eukaryota</taxon>
        <taxon>Viridiplantae</taxon>
        <taxon>Streptophyta</taxon>
        <taxon>Embryophyta</taxon>
        <taxon>Tracheophyta</taxon>
        <taxon>Spermatophyta</taxon>
        <taxon>Magnoliopsida</taxon>
        <taxon>eudicotyledons</taxon>
        <taxon>Gunneridae</taxon>
        <taxon>Pentapetalae</taxon>
        <taxon>rosids</taxon>
        <taxon>fabids</taxon>
        <taxon>Fabales</taxon>
        <taxon>Fabaceae</taxon>
        <taxon>Papilionoideae</taxon>
        <taxon>50 kb inversion clade</taxon>
        <taxon>NPAAA clade</taxon>
        <taxon>Hologalegina</taxon>
        <taxon>IRL clade</taxon>
        <taxon>Trifolieae</taxon>
        <taxon>Trifolium</taxon>
    </lineage>
</organism>
<name>A0A2K3PQT5_TRIPR</name>
<evidence type="ECO:0000313" key="3">
    <source>
        <dbReference type="Proteomes" id="UP000236291"/>
    </source>
</evidence>
<sequence length="515" mass="58124">MVATGMSLTGSVTGCMIEEQKQTVQLCNMRNQVTAICPQVSSSEKNNDFHQCCGNRRSSSLFVEENHNWLAFWLYLVTSSYFLLSKKVNFFGGCNVKHEEKVPLSNRSIIPNERSNNVNDGLCYYESLGSPHSISSSTYYDVLSEFSYFDRTSYWHSLLSLEEEDSELLSNSMISQNLSTPLSHNSDSFTKILDTGTPSYWDSLLKLENEDGELNLDKASYWDSLLSLEEEDSAWLSDSMISEDPSSPLSSIGDSFTDISDVGTPSYWDSLLKLEEEDNEWISDKASYRRSLLSLEEEDSKWLSDSMIPEDPSSPLSYNGDSETEISDIGTPSYWDSLLKLDEQDSEWTPDSKHGLECVHVGSPISSFKINWGNEILPSVSTISSFTTPHCGESEDVFSAENLLKTPDIEEFNGDEPLFWPFEGEFNWDSDESSFCSSPRKILVFDSGSKTSRIKGRKQKGDEDFDSDIDIPLEYFDLDQEFAIETLVGLNEFDGHEGLDSEFIGDDFMLEESLQ</sequence>
<gene>
    <name evidence="2" type="ORF">L195_g014385</name>
</gene>
<evidence type="ECO:0000313" key="2">
    <source>
        <dbReference type="EMBL" id="PNY17637.1"/>
    </source>
</evidence>